<gene>
    <name evidence="3 4" type="primary">rpsF</name>
    <name evidence="4" type="ORF">HY220_01020</name>
</gene>
<dbReference type="InterPro" id="IPR000529">
    <property type="entry name" value="Ribosomal_bS6"/>
</dbReference>
<proteinExistence type="inferred from homology"/>
<dbReference type="NCBIfam" id="TIGR00166">
    <property type="entry name" value="S6"/>
    <property type="match status" value="1"/>
</dbReference>
<comment type="function">
    <text evidence="3">Binds together with bS18 to 16S ribosomal RNA.</text>
</comment>
<dbReference type="HAMAP" id="MF_00360">
    <property type="entry name" value="Ribosomal_bS6"/>
    <property type="match status" value="1"/>
</dbReference>
<keyword evidence="3" id="KW-0694">RNA-binding</keyword>
<dbReference type="Gene3D" id="3.30.70.60">
    <property type="match status" value="1"/>
</dbReference>
<keyword evidence="3 4" id="KW-0689">Ribosomal protein</keyword>
<name>A0A9D6LR66_9BACT</name>
<dbReference type="EMBL" id="JACQCQ010000002">
    <property type="protein sequence ID" value="MBI3627317.1"/>
    <property type="molecule type" value="Genomic_DNA"/>
</dbReference>
<dbReference type="GO" id="GO:0019843">
    <property type="term" value="F:rRNA binding"/>
    <property type="evidence" value="ECO:0007669"/>
    <property type="project" value="UniProtKB-UniRule"/>
</dbReference>
<keyword evidence="3" id="KW-0699">rRNA-binding</keyword>
<keyword evidence="3" id="KW-0687">Ribonucleoprotein</keyword>
<sequence length="150" mass="17387">MDYQPKKYEIGYLVSPAVAEDDVARVTGIITRIIGELEGTIRHIKEPEKRRLAYYIENDRLAYFGYTTFSADPAALHEIEKKLKFEKEIMRSLIVEEVIEEKKAHPFRPNWRSTEGMARVEAPKREAEVFAKSDTNIENIDKRLDEILGS</sequence>
<dbReference type="Pfam" id="PF01250">
    <property type="entry name" value="Ribosomal_S6"/>
    <property type="match status" value="1"/>
</dbReference>
<dbReference type="GO" id="GO:1990904">
    <property type="term" value="C:ribonucleoprotein complex"/>
    <property type="evidence" value="ECO:0007669"/>
    <property type="project" value="UniProtKB-KW"/>
</dbReference>
<comment type="similarity">
    <text evidence="1 3">Belongs to the bacterial ribosomal protein bS6 family.</text>
</comment>
<dbReference type="SUPFAM" id="SSF54995">
    <property type="entry name" value="Ribosomal protein S6"/>
    <property type="match status" value="1"/>
</dbReference>
<evidence type="ECO:0000256" key="2">
    <source>
        <dbReference type="ARBA" id="ARBA00035294"/>
    </source>
</evidence>
<accession>A0A9D6LR66</accession>
<evidence type="ECO:0000313" key="5">
    <source>
        <dbReference type="Proteomes" id="UP000808388"/>
    </source>
</evidence>
<comment type="caution">
    <text evidence="4">The sequence shown here is derived from an EMBL/GenBank/DDBJ whole genome shotgun (WGS) entry which is preliminary data.</text>
</comment>
<dbReference type="GO" id="GO:0006412">
    <property type="term" value="P:translation"/>
    <property type="evidence" value="ECO:0007669"/>
    <property type="project" value="UniProtKB-UniRule"/>
</dbReference>
<dbReference type="AlphaFoldDB" id="A0A9D6LR66"/>
<protein>
    <recommendedName>
        <fullName evidence="2 3">Small ribosomal subunit protein bS6</fullName>
    </recommendedName>
</protein>
<reference evidence="4" key="1">
    <citation type="submission" date="2020-07" db="EMBL/GenBank/DDBJ databases">
        <title>Huge and variable diversity of episymbiotic CPR bacteria and DPANN archaea in groundwater ecosystems.</title>
        <authorList>
            <person name="He C.Y."/>
            <person name="Keren R."/>
            <person name="Whittaker M."/>
            <person name="Farag I.F."/>
            <person name="Doudna J."/>
            <person name="Cate J.H.D."/>
            <person name="Banfield J.F."/>
        </authorList>
    </citation>
    <scope>NUCLEOTIDE SEQUENCE</scope>
    <source>
        <strain evidence="4">NC_groundwater_972_Pr1_S-0.2um_49_27</strain>
    </source>
</reference>
<dbReference type="InterPro" id="IPR020814">
    <property type="entry name" value="Ribosomal_S6_plastid/chlpt"/>
</dbReference>
<dbReference type="CDD" id="cd00473">
    <property type="entry name" value="bS6"/>
    <property type="match status" value="1"/>
</dbReference>
<evidence type="ECO:0000256" key="1">
    <source>
        <dbReference type="ARBA" id="ARBA00009512"/>
    </source>
</evidence>
<dbReference type="InterPro" id="IPR014717">
    <property type="entry name" value="Transl_elong_EF1B/ribsomal_bS6"/>
</dbReference>
<dbReference type="Proteomes" id="UP000808388">
    <property type="component" value="Unassembled WGS sequence"/>
</dbReference>
<dbReference type="GO" id="GO:0003735">
    <property type="term" value="F:structural constituent of ribosome"/>
    <property type="evidence" value="ECO:0007669"/>
    <property type="project" value="InterPro"/>
</dbReference>
<evidence type="ECO:0000313" key="4">
    <source>
        <dbReference type="EMBL" id="MBI3627317.1"/>
    </source>
</evidence>
<evidence type="ECO:0000256" key="3">
    <source>
        <dbReference type="HAMAP-Rule" id="MF_00360"/>
    </source>
</evidence>
<organism evidence="4 5">
    <name type="scientific">Candidatus Sungiibacteriota bacterium</name>
    <dbReference type="NCBI Taxonomy" id="2750080"/>
    <lineage>
        <taxon>Bacteria</taxon>
        <taxon>Candidatus Sungiibacteriota</taxon>
    </lineage>
</organism>
<dbReference type="InterPro" id="IPR035980">
    <property type="entry name" value="Ribosomal_bS6_sf"/>
</dbReference>
<dbReference type="GO" id="GO:0005840">
    <property type="term" value="C:ribosome"/>
    <property type="evidence" value="ECO:0007669"/>
    <property type="project" value="UniProtKB-KW"/>
</dbReference>